<organism evidence="2 3">
    <name type="scientific">Streptomyces ambofaciens (strain ATCC 23877 / 3486 / DSM 40053 / JCM 4204 / NBRC 12836 / NRRL B-2516)</name>
    <dbReference type="NCBI Taxonomy" id="278992"/>
    <lineage>
        <taxon>Bacteria</taxon>
        <taxon>Bacillati</taxon>
        <taxon>Actinomycetota</taxon>
        <taxon>Actinomycetes</taxon>
        <taxon>Kitasatosporales</taxon>
        <taxon>Streptomycetaceae</taxon>
        <taxon>Streptomyces</taxon>
    </lineage>
</organism>
<gene>
    <name evidence="2" type="ORF">SAM23877_4041</name>
</gene>
<dbReference type="InterPro" id="IPR002575">
    <property type="entry name" value="Aminoglycoside_PTrfase"/>
</dbReference>
<feature type="domain" description="Aminoglycoside phosphotransferase" evidence="1">
    <location>
        <begin position="32"/>
        <end position="216"/>
    </location>
</feature>
<keyword evidence="2" id="KW-0808">Transferase</keyword>
<dbReference type="InterPro" id="IPR011009">
    <property type="entry name" value="Kinase-like_dom_sf"/>
</dbReference>
<dbReference type="KEGG" id="samb:SAM23877_4041"/>
<dbReference type="EMBL" id="CP012382">
    <property type="protein sequence ID" value="AKZ57086.1"/>
    <property type="molecule type" value="Genomic_DNA"/>
</dbReference>
<evidence type="ECO:0000313" key="3">
    <source>
        <dbReference type="Proteomes" id="UP000061018"/>
    </source>
</evidence>
<dbReference type="GO" id="GO:0016740">
    <property type="term" value="F:transferase activity"/>
    <property type="evidence" value="ECO:0007669"/>
    <property type="project" value="UniProtKB-KW"/>
</dbReference>
<protein>
    <submittedName>
        <fullName evidence="2">Aminoglycoside phosphotransferase</fullName>
    </submittedName>
</protein>
<sequence length="297" mass="32832">MRNTKTAEPWIEQGLGPFGPAALKPYSRTRFATDGSAFLKIYVGIDPEGRRQREVATVERAALWGISVPAVLATGNDGAGSWTAFQAVDGTPCSVSTHSAIEEYIGYVVTVNRGLHRPVADATPGSGWEARRAGVVSPHQFLLDQFSPRCRSLPWWAVLSEALQPVDSHPVVRLHGDLKPEHLLIESERLHVVDWEASACGPAVLDYTDVVFHLVRDLLYEGTPPGRIPVDLLTRLPFSGPVLAWRLLLWLDRRRTHDIDLVTVHDIYRLAAEEQAASAYRSLAQTVELLRAADVPR</sequence>
<dbReference type="Gene3D" id="3.90.1200.10">
    <property type="match status" value="1"/>
</dbReference>
<dbReference type="Pfam" id="PF01636">
    <property type="entry name" value="APH"/>
    <property type="match status" value="1"/>
</dbReference>
<reference evidence="3" key="1">
    <citation type="journal article" date="2015" name="J. Biotechnol.">
        <title>Complete genome sequence of Streptomyces ambofaciens ATCC 23877, the spiramycin producer.</title>
        <authorList>
            <person name="Thibessard A."/>
            <person name="Haas D."/>
            <person name="Gerbaud C."/>
            <person name="Aigle B."/>
            <person name="Lautru S."/>
            <person name="Pernodet J.L."/>
            <person name="Leblond P."/>
        </authorList>
    </citation>
    <scope>NUCLEOTIDE SEQUENCE [LARGE SCALE GENOMIC DNA]</scope>
    <source>
        <strain evidence="3">ATCC 23877 / 3486 / DSM 40053 / JCM 4204 / NBRC 12836 / NRRL B-2516</strain>
    </source>
</reference>
<accession>A0A0K2AW14</accession>
<dbReference type="SUPFAM" id="SSF56112">
    <property type="entry name" value="Protein kinase-like (PK-like)"/>
    <property type="match status" value="1"/>
</dbReference>
<evidence type="ECO:0000259" key="1">
    <source>
        <dbReference type="Pfam" id="PF01636"/>
    </source>
</evidence>
<dbReference type="Proteomes" id="UP000061018">
    <property type="component" value="Chromosome"/>
</dbReference>
<dbReference type="AlphaFoldDB" id="A0A0K2AW14"/>
<dbReference type="RefSeq" id="WP_053142638.1">
    <property type="nucleotide sequence ID" value="NZ_CP012382.1"/>
</dbReference>
<proteinExistence type="predicted"/>
<evidence type="ECO:0000313" key="2">
    <source>
        <dbReference type="EMBL" id="AKZ57086.1"/>
    </source>
</evidence>
<name>A0A0K2AW14_STRA7</name>